<dbReference type="Pfam" id="PF03479">
    <property type="entry name" value="PCC"/>
    <property type="match status" value="1"/>
</dbReference>
<evidence type="ECO:0000256" key="2">
    <source>
        <dbReference type="ARBA" id="ARBA00023015"/>
    </source>
</evidence>
<dbReference type="FunFam" id="3.30.1330.80:FF:000002">
    <property type="entry name" value="AT-hook motif nuclear-localized protein"/>
    <property type="match status" value="1"/>
</dbReference>
<dbReference type="CDD" id="cd11378">
    <property type="entry name" value="DUF296"/>
    <property type="match status" value="1"/>
</dbReference>
<evidence type="ECO:0000313" key="9">
    <source>
        <dbReference type="EMBL" id="GAA0179411.1"/>
    </source>
</evidence>
<dbReference type="GO" id="GO:0003700">
    <property type="term" value="F:DNA-binding transcription factor activity"/>
    <property type="evidence" value="ECO:0007669"/>
    <property type="project" value="TreeGrafter"/>
</dbReference>
<evidence type="ECO:0000256" key="7">
    <source>
        <dbReference type="SAM" id="MobiDB-lite"/>
    </source>
</evidence>
<gene>
    <name evidence="9" type="ORF">LIER_29968</name>
</gene>
<keyword evidence="5 6" id="KW-0539">Nucleus</keyword>
<name>A0AAV3RL07_LITER</name>
<evidence type="ECO:0000256" key="6">
    <source>
        <dbReference type="PIRNR" id="PIRNR016021"/>
    </source>
</evidence>
<dbReference type="Gene3D" id="3.30.1330.80">
    <property type="entry name" value="Hypothetical protein, similar to alpha- acetolactate decarboxylase, domain 2"/>
    <property type="match status" value="1"/>
</dbReference>
<evidence type="ECO:0000256" key="1">
    <source>
        <dbReference type="ARBA" id="ARBA00004123"/>
    </source>
</evidence>
<evidence type="ECO:0000256" key="4">
    <source>
        <dbReference type="ARBA" id="ARBA00023163"/>
    </source>
</evidence>
<feature type="compositionally biased region" description="Polar residues" evidence="7">
    <location>
        <begin position="1"/>
        <end position="15"/>
    </location>
</feature>
<sequence>MLPSSSSFMQQQHSASSDDKDQRQTDGGATSSGGGATNSNRRPRGRPSGSKNKPKPPIIVTRDSPNALKSHILEVTSGADIVECLSTYAIRRGRGVCVLSGRGSVSNVSLRQPANPTANVVTLHGRFEILSLNGTVLPPPAPPEACGLNIFLSGGQGQILGGGVVGPLEASGGSVILVAASFANAVFERLPFEEEEAGGGGGGGATGGGLPQPTASQSSAATGGAATGGGGHVAEGGNREGGGLFSTPPPPNFPFSSANIFGRNSGSNNAARPPFN</sequence>
<protein>
    <recommendedName>
        <fullName evidence="6">AT-hook motif nuclear-localized protein</fullName>
    </recommendedName>
</protein>
<evidence type="ECO:0000259" key="8">
    <source>
        <dbReference type="PROSITE" id="PS51742"/>
    </source>
</evidence>
<keyword evidence="10" id="KW-1185">Reference proteome</keyword>
<dbReference type="PANTHER" id="PTHR31100">
    <property type="entry name" value="AT-HOOK MOTIF NUCLEAR-LOCALIZED PROTEIN 15"/>
    <property type="match status" value="1"/>
</dbReference>
<dbReference type="SUPFAM" id="SSF117856">
    <property type="entry name" value="AF0104/ALDC/Ptd012-like"/>
    <property type="match status" value="1"/>
</dbReference>
<feature type="compositionally biased region" description="Gly residues" evidence="7">
    <location>
        <begin position="198"/>
        <end position="210"/>
    </location>
</feature>
<feature type="region of interest" description="Disordered" evidence="7">
    <location>
        <begin position="1"/>
        <end position="64"/>
    </location>
</feature>
<feature type="compositionally biased region" description="Polar residues" evidence="7">
    <location>
        <begin position="258"/>
        <end position="270"/>
    </location>
</feature>
<feature type="compositionally biased region" description="Gly residues" evidence="7">
    <location>
        <begin position="225"/>
        <end position="244"/>
    </location>
</feature>
<accession>A0AAV3RL07</accession>
<dbReference type="PANTHER" id="PTHR31100:SF51">
    <property type="entry name" value="AT-HOOK MOTIF NUCLEAR-LOCALIZED PROTEIN 29"/>
    <property type="match status" value="1"/>
</dbReference>
<comment type="function">
    <text evidence="6">Transcription factor that specifically binds AT-rich DNA sequences related to the nuclear matrix attachment regions (MARs).</text>
</comment>
<dbReference type="InterPro" id="IPR005175">
    <property type="entry name" value="PPC_dom"/>
</dbReference>
<dbReference type="GO" id="GO:0005634">
    <property type="term" value="C:nucleus"/>
    <property type="evidence" value="ECO:0007669"/>
    <property type="project" value="UniProtKB-SubCell"/>
</dbReference>
<organism evidence="9 10">
    <name type="scientific">Lithospermum erythrorhizon</name>
    <name type="common">Purple gromwell</name>
    <name type="synonym">Lithospermum officinale var. erythrorhizon</name>
    <dbReference type="NCBI Taxonomy" id="34254"/>
    <lineage>
        <taxon>Eukaryota</taxon>
        <taxon>Viridiplantae</taxon>
        <taxon>Streptophyta</taxon>
        <taxon>Embryophyta</taxon>
        <taxon>Tracheophyta</taxon>
        <taxon>Spermatophyta</taxon>
        <taxon>Magnoliopsida</taxon>
        <taxon>eudicotyledons</taxon>
        <taxon>Gunneridae</taxon>
        <taxon>Pentapetalae</taxon>
        <taxon>asterids</taxon>
        <taxon>lamiids</taxon>
        <taxon>Boraginales</taxon>
        <taxon>Boraginaceae</taxon>
        <taxon>Boraginoideae</taxon>
        <taxon>Lithospermeae</taxon>
        <taxon>Lithospermum</taxon>
    </lineage>
</organism>
<dbReference type="AlphaFoldDB" id="A0AAV3RL07"/>
<comment type="subcellular location">
    <subcellularLocation>
        <location evidence="1 6">Nucleus</location>
    </subcellularLocation>
</comment>
<keyword evidence="4 6" id="KW-0804">Transcription</keyword>
<dbReference type="EMBL" id="BAABME010010511">
    <property type="protein sequence ID" value="GAA0179411.1"/>
    <property type="molecule type" value="Genomic_DNA"/>
</dbReference>
<dbReference type="Proteomes" id="UP001454036">
    <property type="component" value="Unassembled WGS sequence"/>
</dbReference>
<keyword evidence="2 6" id="KW-0805">Transcription regulation</keyword>
<keyword evidence="3 6" id="KW-0238">DNA-binding</keyword>
<reference evidence="9 10" key="1">
    <citation type="submission" date="2024-01" db="EMBL/GenBank/DDBJ databases">
        <title>The complete chloroplast genome sequence of Lithospermum erythrorhizon: insights into the phylogenetic relationship among Boraginaceae species and the maternal lineages of purple gromwells.</title>
        <authorList>
            <person name="Okada T."/>
            <person name="Watanabe K."/>
        </authorList>
    </citation>
    <scope>NUCLEOTIDE SEQUENCE [LARGE SCALE GENOMIC DNA]</scope>
</reference>
<dbReference type="GO" id="GO:0010228">
    <property type="term" value="P:vegetative to reproductive phase transition of meristem"/>
    <property type="evidence" value="ECO:0007669"/>
    <property type="project" value="TreeGrafter"/>
</dbReference>
<evidence type="ECO:0000313" key="10">
    <source>
        <dbReference type="Proteomes" id="UP001454036"/>
    </source>
</evidence>
<evidence type="ECO:0000256" key="3">
    <source>
        <dbReference type="ARBA" id="ARBA00023125"/>
    </source>
</evidence>
<dbReference type="PROSITE" id="PS51742">
    <property type="entry name" value="PPC"/>
    <property type="match status" value="1"/>
</dbReference>
<feature type="region of interest" description="Disordered" evidence="7">
    <location>
        <begin position="194"/>
        <end position="276"/>
    </location>
</feature>
<evidence type="ECO:0000256" key="5">
    <source>
        <dbReference type="ARBA" id="ARBA00023242"/>
    </source>
</evidence>
<dbReference type="PIRSF" id="PIRSF016021">
    <property type="entry name" value="ESCAROLA"/>
    <property type="match status" value="1"/>
</dbReference>
<dbReference type="GO" id="GO:0003680">
    <property type="term" value="F:minor groove of adenine-thymine-rich DNA binding"/>
    <property type="evidence" value="ECO:0007669"/>
    <property type="project" value="UniProtKB-UniRule"/>
</dbReference>
<dbReference type="InterPro" id="IPR014476">
    <property type="entry name" value="AHL15-29"/>
</dbReference>
<comment type="caution">
    <text evidence="9">The sequence shown here is derived from an EMBL/GenBank/DDBJ whole genome shotgun (WGS) entry which is preliminary data.</text>
</comment>
<feature type="domain" description="PPC" evidence="8">
    <location>
        <begin position="65"/>
        <end position="205"/>
    </location>
</feature>
<proteinExistence type="predicted"/>